<keyword evidence="3" id="KW-1185">Reference proteome</keyword>
<reference evidence="2 3" key="1">
    <citation type="submission" date="2018-05" db="EMBL/GenBank/DDBJ databases">
        <title>Leucothrix arctica sp. nov., isolated from Arctic seawater.</title>
        <authorList>
            <person name="Choi A."/>
            <person name="Baek K."/>
        </authorList>
    </citation>
    <scope>NUCLEOTIDE SEQUENCE [LARGE SCALE GENOMIC DNA]</scope>
    <source>
        <strain evidence="2 3">IMCC9719</strain>
    </source>
</reference>
<dbReference type="AlphaFoldDB" id="A0A317C9N4"/>
<organism evidence="2 3">
    <name type="scientific">Leucothrix arctica</name>
    <dbReference type="NCBI Taxonomy" id="1481894"/>
    <lineage>
        <taxon>Bacteria</taxon>
        <taxon>Pseudomonadati</taxon>
        <taxon>Pseudomonadota</taxon>
        <taxon>Gammaproteobacteria</taxon>
        <taxon>Thiotrichales</taxon>
        <taxon>Thiotrichaceae</taxon>
        <taxon>Leucothrix</taxon>
    </lineage>
</organism>
<evidence type="ECO:0000313" key="2">
    <source>
        <dbReference type="EMBL" id="PWQ95248.1"/>
    </source>
</evidence>
<feature type="signal peptide" evidence="1">
    <location>
        <begin position="1"/>
        <end position="27"/>
    </location>
</feature>
<dbReference type="OrthoDB" id="5557682at2"/>
<dbReference type="Proteomes" id="UP000245506">
    <property type="component" value="Unassembled WGS sequence"/>
</dbReference>
<evidence type="ECO:0000256" key="1">
    <source>
        <dbReference type="SAM" id="SignalP"/>
    </source>
</evidence>
<sequence>MRHKNSVKGLLAGLLLLVSMGASTAHAGIWKATNQWSNAWESKYQAWVAEKWTTDFFMNPTVPMYDRVAHDCADAIYFMRIAFSYENKLPFAINNIMRPGELLTNDLATWDKLPETQRMRSFLKYIADRVGTRSLYKDTFPIALADIKAGDLYVQPGAHSYEITGITETGVTSIMSSTTPASAKNMVRLFAYPFFIPQDKKNMRDGYRRFKWPKNIKKPMQQQPGFSDEQYRIAEQVKYNYVAFTDIIAKKLRRRPEPLEEKATRVLYGLCAFAKERVNYVNDGLNQLRRIRAGGRQCMNRTEYDYYSTPSRDKRLKMYFNEVEKIAYAGGALKRNEISIELLARAIFHPQIPNHLNAELNRFCSLAAYPSNTKRTINLRQLWSNLKAGKVSSDPHASIEHRWGTTNTTHRATCPTY</sequence>
<proteinExistence type="predicted"/>
<feature type="chain" id="PRO_5016329256" evidence="1">
    <location>
        <begin position="28"/>
        <end position="417"/>
    </location>
</feature>
<keyword evidence="1" id="KW-0732">Signal</keyword>
<accession>A0A317C9N4</accession>
<dbReference type="RefSeq" id="WP_109823860.1">
    <property type="nucleotide sequence ID" value="NZ_QGKL01000035.1"/>
</dbReference>
<evidence type="ECO:0000313" key="3">
    <source>
        <dbReference type="Proteomes" id="UP000245506"/>
    </source>
</evidence>
<gene>
    <name evidence="2" type="ORF">DKT75_12955</name>
</gene>
<name>A0A317C9N4_9GAMM</name>
<protein>
    <submittedName>
        <fullName evidence="2">Uncharacterized protein</fullName>
    </submittedName>
</protein>
<dbReference type="EMBL" id="QGKL01000035">
    <property type="protein sequence ID" value="PWQ95248.1"/>
    <property type="molecule type" value="Genomic_DNA"/>
</dbReference>
<comment type="caution">
    <text evidence="2">The sequence shown here is derived from an EMBL/GenBank/DDBJ whole genome shotgun (WGS) entry which is preliminary data.</text>
</comment>